<gene>
    <name evidence="2" type="ORF">XELAEV_18005990mg</name>
</gene>
<sequence length="195" mass="22292">MGQKKNPKKETKKVTAYFAQHSRSPPRSSPSAILEQRPRDPSPPQTAMSSTEGDTAPASAQQIKEMLTELRTTLKGDLKQLSKDLRREIQDIGERPAHIEEKMGEFVEAHNDLAESCTKVQTEADALRDKVNDLEDRSRRNNLPYRPTQSDNARRPRTGTLYRPHTQNPNPNQGQRQRRLLEMLLCDFCFSKARI</sequence>
<feature type="compositionally biased region" description="Polar residues" evidence="1">
    <location>
        <begin position="45"/>
        <end position="62"/>
    </location>
</feature>
<name>A0A974DZQ0_XENLA</name>
<organism evidence="2 3">
    <name type="scientific">Xenopus laevis</name>
    <name type="common">African clawed frog</name>
    <dbReference type="NCBI Taxonomy" id="8355"/>
    <lineage>
        <taxon>Eukaryota</taxon>
        <taxon>Metazoa</taxon>
        <taxon>Chordata</taxon>
        <taxon>Craniata</taxon>
        <taxon>Vertebrata</taxon>
        <taxon>Euteleostomi</taxon>
        <taxon>Amphibia</taxon>
        <taxon>Batrachia</taxon>
        <taxon>Anura</taxon>
        <taxon>Pipoidea</taxon>
        <taxon>Pipidae</taxon>
        <taxon>Xenopodinae</taxon>
        <taxon>Xenopus</taxon>
        <taxon>Xenopus</taxon>
    </lineage>
</organism>
<evidence type="ECO:0000256" key="1">
    <source>
        <dbReference type="SAM" id="MobiDB-lite"/>
    </source>
</evidence>
<proteinExistence type="predicted"/>
<feature type="compositionally biased region" description="Low complexity" evidence="1">
    <location>
        <begin position="22"/>
        <end position="31"/>
    </location>
</feature>
<dbReference type="AlphaFoldDB" id="A0A974DZQ0"/>
<evidence type="ECO:0000313" key="3">
    <source>
        <dbReference type="Proteomes" id="UP000694892"/>
    </source>
</evidence>
<protein>
    <submittedName>
        <fullName evidence="2">Uncharacterized protein</fullName>
    </submittedName>
</protein>
<dbReference type="Proteomes" id="UP000694892">
    <property type="component" value="Chromosome 1L"/>
</dbReference>
<feature type="region of interest" description="Disordered" evidence="1">
    <location>
        <begin position="1"/>
        <end position="62"/>
    </location>
</feature>
<reference evidence="3" key="1">
    <citation type="journal article" date="2016" name="Nature">
        <title>Genome evolution in the allotetraploid frog Xenopus laevis.</title>
        <authorList>
            <person name="Session A.M."/>
            <person name="Uno Y."/>
            <person name="Kwon T."/>
            <person name="Chapman J.A."/>
            <person name="Toyoda A."/>
            <person name="Takahashi S."/>
            <person name="Fukui A."/>
            <person name="Hikosaka A."/>
            <person name="Suzuki A."/>
            <person name="Kondo M."/>
            <person name="van Heeringen S.J."/>
            <person name="Quigley I."/>
            <person name="Heinz S."/>
            <person name="Ogino H."/>
            <person name="Ochi H."/>
            <person name="Hellsten U."/>
            <person name="Lyons J.B."/>
            <person name="Simakov O."/>
            <person name="Putnam N."/>
            <person name="Stites J."/>
            <person name="Kuroki Y."/>
            <person name="Tanaka T."/>
            <person name="Michiue T."/>
            <person name="Watanabe M."/>
            <person name="Bogdanovic O."/>
            <person name="Lister R."/>
            <person name="Georgiou G."/>
            <person name="Paranjpe S.S."/>
            <person name="van Kruijsbergen I."/>
            <person name="Shu S."/>
            <person name="Carlson J."/>
            <person name="Kinoshita T."/>
            <person name="Ohta Y."/>
            <person name="Mawaribuchi S."/>
            <person name="Jenkins J."/>
            <person name="Grimwood J."/>
            <person name="Schmutz J."/>
            <person name="Mitros T."/>
            <person name="Mozaffari S.V."/>
            <person name="Suzuki Y."/>
            <person name="Haramoto Y."/>
            <person name="Yamamoto T.S."/>
            <person name="Takagi C."/>
            <person name="Heald R."/>
            <person name="Miller K."/>
            <person name="Haudenschild C."/>
            <person name="Kitzman J."/>
            <person name="Nakayama T."/>
            <person name="Izutsu Y."/>
            <person name="Robert J."/>
            <person name="Fortriede J."/>
            <person name="Burns K."/>
            <person name="Lotay V."/>
            <person name="Karimi K."/>
            <person name="Yasuoka Y."/>
            <person name="Dichmann D.S."/>
            <person name="Flajnik M.F."/>
            <person name="Houston D.W."/>
            <person name="Shendure J."/>
            <person name="DuPasquier L."/>
            <person name="Vize P.D."/>
            <person name="Zorn A.M."/>
            <person name="Ito M."/>
            <person name="Marcotte E.M."/>
            <person name="Wallingford J.B."/>
            <person name="Ito Y."/>
            <person name="Asashima M."/>
            <person name="Ueno N."/>
            <person name="Matsuda Y."/>
            <person name="Veenstra G.J."/>
            <person name="Fujiyama A."/>
            <person name="Harland R.M."/>
            <person name="Taira M."/>
            <person name="Rokhsar D.S."/>
        </authorList>
    </citation>
    <scope>NUCLEOTIDE SEQUENCE [LARGE SCALE GENOMIC DNA]</scope>
    <source>
        <strain evidence="3">J</strain>
    </source>
</reference>
<evidence type="ECO:0000313" key="2">
    <source>
        <dbReference type="EMBL" id="OCU00212.1"/>
    </source>
</evidence>
<feature type="region of interest" description="Disordered" evidence="1">
    <location>
        <begin position="132"/>
        <end position="175"/>
    </location>
</feature>
<accession>A0A974DZQ0</accession>
<dbReference type="EMBL" id="CM004466">
    <property type="protein sequence ID" value="OCU00212.1"/>
    <property type="molecule type" value="Genomic_DNA"/>
</dbReference>